<organism evidence="12 13">
    <name type="scientific">Elliptochloris bilobata</name>
    <dbReference type="NCBI Taxonomy" id="381761"/>
    <lineage>
        <taxon>Eukaryota</taxon>
        <taxon>Viridiplantae</taxon>
        <taxon>Chlorophyta</taxon>
        <taxon>core chlorophytes</taxon>
        <taxon>Trebouxiophyceae</taxon>
        <taxon>Trebouxiophyceae incertae sedis</taxon>
        <taxon>Elliptochloris clade</taxon>
        <taxon>Elliptochloris</taxon>
    </lineage>
</organism>
<dbReference type="EC" id="5.4.2.2" evidence="4"/>
<keyword evidence="13" id="KW-1185">Reference proteome</keyword>
<evidence type="ECO:0000256" key="5">
    <source>
        <dbReference type="ARBA" id="ARBA00022526"/>
    </source>
</evidence>
<dbReference type="CDD" id="cd03089">
    <property type="entry name" value="PMM_PGM"/>
    <property type="match status" value="1"/>
</dbReference>
<evidence type="ECO:0000313" key="13">
    <source>
        <dbReference type="Proteomes" id="UP001445335"/>
    </source>
</evidence>
<dbReference type="FunFam" id="3.40.120.10:FF:000010">
    <property type="entry name" value="phosphomannomutase/phosphoglucomutase isoform X1"/>
    <property type="match status" value="1"/>
</dbReference>
<name>A0AAW1S0Q0_9CHLO</name>
<comment type="catalytic activity">
    <reaction evidence="8">
        <text>O-phospho-L-seryl-[protein] + alpha-D-glucose 1-phosphate = alpha-D-glucose 1,6-bisphosphate + L-seryl-[protein]</text>
        <dbReference type="Rhea" id="RHEA:68748"/>
        <dbReference type="Rhea" id="RHEA-COMP:9863"/>
        <dbReference type="Rhea" id="RHEA-COMP:11604"/>
        <dbReference type="ChEBI" id="CHEBI:29999"/>
        <dbReference type="ChEBI" id="CHEBI:58392"/>
        <dbReference type="ChEBI" id="CHEBI:58601"/>
        <dbReference type="ChEBI" id="CHEBI:83421"/>
    </reaction>
</comment>
<dbReference type="InterPro" id="IPR005841">
    <property type="entry name" value="Alpha-D-phosphohexomutase_SF"/>
</dbReference>
<dbReference type="Gene3D" id="3.40.120.10">
    <property type="entry name" value="Alpha-D-Glucose-1,6-Bisphosphate, subunit A, domain 3"/>
    <property type="match status" value="3"/>
</dbReference>
<evidence type="ECO:0000259" key="9">
    <source>
        <dbReference type="Pfam" id="PF02878"/>
    </source>
</evidence>
<dbReference type="Proteomes" id="UP001445335">
    <property type="component" value="Unassembled WGS sequence"/>
</dbReference>
<dbReference type="Pfam" id="PF02880">
    <property type="entry name" value="PGM_PMM_III"/>
    <property type="match status" value="1"/>
</dbReference>
<keyword evidence="6" id="KW-0597">Phosphoprotein</keyword>
<dbReference type="EMBL" id="JALJOU010000017">
    <property type="protein sequence ID" value="KAK9839193.1"/>
    <property type="molecule type" value="Genomic_DNA"/>
</dbReference>
<comment type="catalytic activity">
    <reaction evidence="7">
        <text>alpha-D-glucose 1,6-bisphosphate + L-seryl-[protein] = O-phospho-L-seryl-[protein] + alpha-D-glucose 6-phosphate</text>
        <dbReference type="Rhea" id="RHEA:68752"/>
        <dbReference type="Rhea" id="RHEA-COMP:9863"/>
        <dbReference type="Rhea" id="RHEA-COMP:11604"/>
        <dbReference type="ChEBI" id="CHEBI:29999"/>
        <dbReference type="ChEBI" id="CHEBI:58225"/>
        <dbReference type="ChEBI" id="CHEBI:58392"/>
        <dbReference type="ChEBI" id="CHEBI:83421"/>
    </reaction>
</comment>
<dbReference type="InterPro" id="IPR050060">
    <property type="entry name" value="Phosphoglucosamine_mutase"/>
</dbReference>
<evidence type="ECO:0000256" key="6">
    <source>
        <dbReference type="ARBA" id="ARBA00022553"/>
    </source>
</evidence>
<dbReference type="InterPro" id="IPR005845">
    <property type="entry name" value="A-D-PHexomutase_a/b/a-II"/>
</dbReference>
<dbReference type="Pfam" id="PF02878">
    <property type="entry name" value="PGM_PMM_I"/>
    <property type="match status" value="1"/>
</dbReference>
<evidence type="ECO:0000256" key="3">
    <source>
        <dbReference type="ARBA" id="ARBA00010231"/>
    </source>
</evidence>
<gene>
    <name evidence="12" type="ORF">WJX81_000583</name>
</gene>
<comment type="catalytic activity">
    <reaction evidence="1">
        <text>alpha-D-glucose 1-phosphate = alpha-D-glucose 6-phosphate</text>
        <dbReference type="Rhea" id="RHEA:23536"/>
        <dbReference type="ChEBI" id="CHEBI:58225"/>
        <dbReference type="ChEBI" id="CHEBI:58601"/>
        <dbReference type="EC" id="5.4.2.2"/>
    </reaction>
</comment>
<dbReference type="InterPro" id="IPR016055">
    <property type="entry name" value="A-D-PHexomutase_a/b/a-I/II/III"/>
</dbReference>
<dbReference type="PANTHER" id="PTHR42946">
    <property type="entry name" value="PHOSPHOHEXOSE MUTASE"/>
    <property type="match status" value="1"/>
</dbReference>
<dbReference type="InterPro" id="IPR005846">
    <property type="entry name" value="A-D-PHexomutase_a/b/a-III"/>
</dbReference>
<keyword evidence="5" id="KW-0313">Glucose metabolism</keyword>
<evidence type="ECO:0000256" key="7">
    <source>
        <dbReference type="ARBA" id="ARBA00049318"/>
    </source>
</evidence>
<evidence type="ECO:0000256" key="1">
    <source>
        <dbReference type="ARBA" id="ARBA00000443"/>
    </source>
</evidence>
<dbReference type="Pfam" id="PF02879">
    <property type="entry name" value="PGM_PMM_II"/>
    <property type="match status" value="1"/>
</dbReference>
<evidence type="ECO:0000259" key="11">
    <source>
        <dbReference type="Pfam" id="PF02880"/>
    </source>
</evidence>
<feature type="domain" description="Alpha-D-phosphohexomutase alpha/beta/alpha" evidence="11">
    <location>
        <begin position="394"/>
        <end position="495"/>
    </location>
</feature>
<comment type="similarity">
    <text evidence="3">Belongs to the phosphohexose mutase family.</text>
</comment>
<evidence type="ECO:0000256" key="8">
    <source>
        <dbReference type="ARBA" id="ARBA00049409"/>
    </source>
</evidence>
<dbReference type="AlphaFoldDB" id="A0AAW1S0Q0"/>
<evidence type="ECO:0000256" key="4">
    <source>
        <dbReference type="ARBA" id="ARBA00012728"/>
    </source>
</evidence>
<protein>
    <recommendedName>
        <fullName evidence="4">phosphoglucomutase (alpha-D-glucose-1,6-bisphosphate-dependent)</fullName>
        <ecNumber evidence="4">5.4.2.2</ecNumber>
    </recommendedName>
</protein>
<evidence type="ECO:0000256" key="2">
    <source>
        <dbReference type="ARBA" id="ARBA00001946"/>
    </source>
</evidence>
<proteinExistence type="inferred from homology"/>
<evidence type="ECO:0000313" key="12">
    <source>
        <dbReference type="EMBL" id="KAK9839193.1"/>
    </source>
</evidence>
<reference evidence="12 13" key="1">
    <citation type="journal article" date="2024" name="Nat. Commun.">
        <title>Phylogenomics reveals the evolutionary origins of lichenization in chlorophyte algae.</title>
        <authorList>
            <person name="Puginier C."/>
            <person name="Libourel C."/>
            <person name="Otte J."/>
            <person name="Skaloud P."/>
            <person name="Haon M."/>
            <person name="Grisel S."/>
            <person name="Petersen M."/>
            <person name="Berrin J.G."/>
            <person name="Delaux P.M."/>
            <person name="Dal Grande F."/>
            <person name="Keller J."/>
        </authorList>
    </citation>
    <scope>NUCLEOTIDE SEQUENCE [LARGE SCALE GENOMIC DNA]</scope>
    <source>
        <strain evidence="12 13">SAG 245.80</strain>
    </source>
</reference>
<dbReference type="PANTHER" id="PTHR42946:SF1">
    <property type="entry name" value="PHOSPHOGLUCOMUTASE (ALPHA-D-GLUCOSE-1,6-BISPHOSPHATE-DEPENDENT)"/>
    <property type="match status" value="1"/>
</dbReference>
<feature type="domain" description="Alpha-D-phosphohexomutase alpha/beta/alpha" evidence="9">
    <location>
        <begin position="110"/>
        <end position="233"/>
    </location>
</feature>
<keyword evidence="5" id="KW-0119">Carbohydrate metabolism</keyword>
<dbReference type="GO" id="GO:0004614">
    <property type="term" value="F:phosphoglucomutase activity"/>
    <property type="evidence" value="ECO:0007669"/>
    <property type="project" value="UniProtKB-EC"/>
</dbReference>
<comment type="cofactor">
    <cofactor evidence="2">
        <name>Mg(2+)</name>
        <dbReference type="ChEBI" id="CHEBI:18420"/>
    </cofactor>
</comment>
<comment type="caution">
    <text evidence="12">The sequence shown here is derived from an EMBL/GenBank/DDBJ whole genome shotgun (WGS) entry which is preliminary data.</text>
</comment>
<evidence type="ECO:0000259" key="10">
    <source>
        <dbReference type="Pfam" id="PF02879"/>
    </source>
</evidence>
<dbReference type="InterPro" id="IPR005844">
    <property type="entry name" value="A-D-PHexomutase_a/b/a-I"/>
</dbReference>
<feature type="domain" description="Alpha-D-phosphohexomutase alpha/beta/alpha" evidence="10">
    <location>
        <begin position="305"/>
        <end position="389"/>
    </location>
</feature>
<sequence length="636" mass="67829">MAAKGSYGARAELLPAHQAPAWAVCCPARKQRYFSRRLQKHFAGSDGLHATSWIIAASAGRHSSVRVTAAAAAVAAPAPPAAQAEEAPDAVFPLYKKLQNGSDVRGIAVDGVKDEVRNLTPTAAFFIGAAMAEQLAARFSVPTTSLRVSVGRDPRITGPLLAASLAAGLTSKGVRVARFGLATTPAMFMSCITAGYEYDGAVMITASHLPYNRNGFKFFTCDGGFEKDDITQLLKLAAGEHAAAEAPGLDPSAAYQDDAFVLSCALHSSPALIEYVDFMPVYAAHLRTIIQKGISHPSKYERPLEGFHVIVDAGNGSGGFLATDVLAPLGADVSGSQFLDPDGWFPNHVPNPEDAGAMAAGARALMRSKADLGIVVDTDVDRSAVVAASGAPINSNRYIALMAYITLRKYPGTTIVTDSVTSNGLTAFIEAQGGRHFRYRRGYKNVIGKGVELNEAGGNCELMMETSGHGAMRENYYLDDGTYSASQIIILMVQRALEGRGKDVAADLLTQLKEPAEAREFRLKLKDADFQAQGAGVLQAFHDWVVAGAAGAHGWALEAENWEGWRVSVDEGGGRKGWVLLRASLHDPLLVLNVESDIPGGACALVQKVLEFFEEQDWTNTDTSRLYDGCSVMVRY</sequence>
<dbReference type="GO" id="GO:0004615">
    <property type="term" value="F:phosphomannomutase activity"/>
    <property type="evidence" value="ECO:0007669"/>
    <property type="project" value="TreeGrafter"/>
</dbReference>
<accession>A0AAW1S0Q0</accession>
<dbReference type="GO" id="GO:0006006">
    <property type="term" value="P:glucose metabolic process"/>
    <property type="evidence" value="ECO:0007669"/>
    <property type="project" value="UniProtKB-KW"/>
</dbReference>
<dbReference type="SUPFAM" id="SSF53738">
    <property type="entry name" value="Phosphoglucomutase, first 3 domains"/>
    <property type="match status" value="3"/>
</dbReference>
<dbReference type="PRINTS" id="PR00509">
    <property type="entry name" value="PGMPMM"/>
</dbReference>